<dbReference type="EC" id="2.7.7.77" evidence="8"/>
<comment type="caution">
    <text evidence="10">The sequence shown here is derived from an EMBL/GenBank/DDBJ whole genome shotgun (WGS) entry which is preliminary data.</text>
</comment>
<dbReference type="EMBL" id="BMCG01000002">
    <property type="protein sequence ID" value="GGC02199.1"/>
    <property type="molecule type" value="Genomic_DNA"/>
</dbReference>
<reference evidence="10" key="2">
    <citation type="submission" date="2020-09" db="EMBL/GenBank/DDBJ databases">
        <authorList>
            <person name="Sun Q."/>
            <person name="Sedlacek I."/>
        </authorList>
    </citation>
    <scope>NUCLEOTIDE SEQUENCE</scope>
    <source>
        <strain evidence="10">CCM 7086</strain>
    </source>
</reference>
<comment type="subunit">
    <text evidence="8">Monomer.</text>
</comment>
<comment type="domain">
    <text evidence="8">The N-terminal domain determines nucleotide recognition and specific binding, while the C-terminal domain determines the specific binding to the target protein.</text>
</comment>
<keyword evidence="3 8" id="KW-0479">Metal-binding</keyword>
<feature type="binding site" evidence="8">
    <location>
        <position position="100"/>
    </location>
    <ligand>
        <name>Mg(2+)</name>
        <dbReference type="ChEBI" id="CHEBI:18420"/>
    </ligand>
</feature>
<organism evidence="10 11">
    <name type="scientific">Oxalicibacterium flavum</name>
    <dbReference type="NCBI Taxonomy" id="179467"/>
    <lineage>
        <taxon>Bacteria</taxon>
        <taxon>Pseudomonadati</taxon>
        <taxon>Pseudomonadota</taxon>
        <taxon>Betaproteobacteria</taxon>
        <taxon>Burkholderiales</taxon>
        <taxon>Oxalobacteraceae</taxon>
        <taxon>Oxalicibacterium</taxon>
    </lineage>
</organism>
<dbReference type="HAMAP" id="MF_00316">
    <property type="entry name" value="MobA"/>
    <property type="match status" value="1"/>
</dbReference>
<feature type="binding site" evidence="8">
    <location>
        <position position="52"/>
    </location>
    <ligand>
        <name>GTP</name>
        <dbReference type="ChEBI" id="CHEBI:37565"/>
    </ligand>
</feature>
<evidence type="ECO:0000256" key="8">
    <source>
        <dbReference type="HAMAP-Rule" id="MF_00316"/>
    </source>
</evidence>
<evidence type="ECO:0000256" key="5">
    <source>
        <dbReference type="ARBA" id="ARBA00022842"/>
    </source>
</evidence>
<keyword evidence="7 8" id="KW-0501">Molybdenum cofactor biosynthesis</keyword>
<dbReference type="AlphaFoldDB" id="A0A8J2XWX8"/>
<gene>
    <name evidence="8 10" type="primary">mobA</name>
    <name evidence="10" type="ORF">GCM10007205_09330</name>
</gene>
<comment type="cofactor">
    <cofactor evidence="8">
        <name>Mg(2+)</name>
        <dbReference type="ChEBI" id="CHEBI:18420"/>
    </cofactor>
</comment>
<evidence type="ECO:0000256" key="4">
    <source>
        <dbReference type="ARBA" id="ARBA00022741"/>
    </source>
</evidence>
<dbReference type="InterPro" id="IPR029044">
    <property type="entry name" value="Nucleotide-diphossugar_trans"/>
</dbReference>
<feature type="domain" description="MobA-like NTP transferase" evidence="9">
    <location>
        <begin position="8"/>
        <end position="162"/>
    </location>
</feature>
<reference evidence="10" key="1">
    <citation type="journal article" date="2014" name="Int. J. Syst. Evol. Microbiol.">
        <title>Complete genome sequence of Corynebacterium casei LMG S-19264T (=DSM 44701T), isolated from a smear-ripened cheese.</title>
        <authorList>
            <consortium name="US DOE Joint Genome Institute (JGI-PGF)"/>
            <person name="Walter F."/>
            <person name="Albersmeier A."/>
            <person name="Kalinowski J."/>
            <person name="Ruckert C."/>
        </authorList>
    </citation>
    <scope>NUCLEOTIDE SEQUENCE</scope>
    <source>
        <strain evidence="10">CCM 7086</strain>
    </source>
</reference>
<evidence type="ECO:0000313" key="11">
    <source>
        <dbReference type="Proteomes" id="UP000620266"/>
    </source>
</evidence>
<evidence type="ECO:0000256" key="6">
    <source>
        <dbReference type="ARBA" id="ARBA00023134"/>
    </source>
</evidence>
<evidence type="ECO:0000256" key="7">
    <source>
        <dbReference type="ARBA" id="ARBA00023150"/>
    </source>
</evidence>
<keyword evidence="5 8" id="KW-0460">Magnesium</keyword>
<comment type="similarity">
    <text evidence="8">Belongs to the MobA family.</text>
</comment>
<keyword evidence="10" id="KW-0548">Nucleotidyltransferase</keyword>
<dbReference type="Gene3D" id="3.90.550.10">
    <property type="entry name" value="Spore Coat Polysaccharide Biosynthesis Protein SpsA, Chain A"/>
    <property type="match status" value="1"/>
</dbReference>
<keyword evidence="2 8" id="KW-0808">Transferase</keyword>
<dbReference type="Proteomes" id="UP000620266">
    <property type="component" value="Unassembled WGS sequence"/>
</dbReference>
<evidence type="ECO:0000259" key="9">
    <source>
        <dbReference type="Pfam" id="PF12804"/>
    </source>
</evidence>
<name>A0A8J2XWX8_9BURK</name>
<feature type="binding site" evidence="8">
    <location>
        <position position="100"/>
    </location>
    <ligand>
        <name>GTP</name>
        <dbReference type="ChEBI" id="CHEBI:37565"/>
    </ligand>
</feature>
<evidence type="ECO:0000256" key="3">
    <source>
        <dbReference type="ARBA" id="ARBA00022723"/>
    </source>
</evidence>
<proteinExistence type="inferred from homology"/>
<dbReference type="NCBIfam" id="TIGR02665">
    <property type="entry name" value="molyb_mobA"/>
    <property type="match status" value="1"/>
</dbReference>
<keyword evidence="6 8" id="KW-0342">GTP-binding</keyword>
<comment type="subcellular location">
    <subcellularLocation>
        <location evidence="8">Cytoplasm</location>
    </subcellularLocation>
</comment>
<evidence type="ECO:0000256" key="1">
    <source>
        <dbReference type="ARBA" id="ARBA00022490"/>
    </source>
</evidence>
<dbReference type="InterPro" id="IPR013482">
    <property type="entry name" value="Molybde_CF_guanTrfase"/>
</dbReference>
<comment type="catalytic activity">
    <reaction evidence="8">
        <text>Mo-molybdopterin + GTP + H(+) = Mo-molybdopterin guanine dinucleotide + diphosphate</text>
        <dbReference type="Rhea" id="RHEA:34243"/>
        <dbReference type="ChEBI" id="CHEBI:15378"/>
        <dbReference type="ChEBI" id="CHEBI:33019"/>
        <dbReference type="ChEBI" id="CHEBI:37565"/>
        <dbReference type="ChEBI" id="CHEBI:71302"/>
        <dbReference type="ChEBI" id="CHEBI:71310"/>
        <dbReference type="EC" id="2.7.7.77"/>
    </reaction>
</comment>
<dbReference type="GO" id="GO:0005737">
    <property type="term" value="C:cytoplasm"/>
    <property type="evidence" value="ECO:0007669"/>
    <property type="project" value="UniProtKB-SubCell"/>
</dbReference>
<dbReference type="GO" id="GO:0061603">
    <property type="term" value="F:molybdenum cofactor guanylyltransferase activity"/>
    <property type="evidence" value="ECO:0007669"/>
    <property type="project" value="UniProtKB-EC"/>
</dbReference>
<dbReference type="GO" id="GO:1902758">
    <property type="term" value="P:bis(molybdopterin guanine dinucleotide)molybdenum biosynthetic process"/>
    <property type="evidence" value="ECO:0007669"/>
    <property type="project" value="TreeGrafter"/>
</dbReference>
<dbReference type="GO" id="GO:0046872">
    <property type="term" value="F:metal ion binding"/>
    <property type="evidence" value="ECO:0007669"/>
    <property type="project" value="UniProtKB-KW"/>
</dbReference>
<feature type="binding site" evidence="8">
    <location>
        <position position="24"/>
    </location>
    <ligand>
        <name>GTP</name>
        <dbReference type="ChEBI" id="CHEBI:37565"/>
    </ligand>
</feature>
<feature type="binding site" evidence="8">
    <location>
        <begin position="11"/>
        <end position="13"/>
    </location>
    <ligand>
        <name>GTP</name>
        <dbReference type="ChEBI" id="CHEBI:37565"/>
    </ligand>
</feature>
<feature type="binding site" evidence="8">
    <location>
        <position position="70"/>
    </location>
    <ligand>
        <name>GTP</name>
        <dbReference type="ChEBI" id="CHEBI:37565"/>
    </ligand>
</feature>
<keyword evidence="1 8" id="KW-0963">Cytoplasm</keyword>
<keyword evidence="11" id="KW-1185">Reference proteome</keyword>
<dbReference type="PANTHER" id="PTHR19136">
    <property type="entry name" value="MOLYBDENUM COFACTOR GUANYLYLTRANSFERASE"/>
    <property type="match status" value="1"/>
</dbReference>
<evidence type="ECO:0000313" key="10">
    <source>
        <dbReference type="EMBL" id="GGC02199.1"/>
    </source>
</evidence>
<sequence>MDHSQITGLILAGGRGTRMGTVDKGLQLLRGEPLVQHVLNRLAPQVGPLLINANQNLDEYRQFGVPVISDALQGHEGPLAGLQAGLQVCQTEFMATAPCDSPFLPEDLVARLATALLERGADIAVAVTGEGAQRQQHPVFCLLRASLAAHLDHYLREGNRKFALWYASLLVVEVHFEDEHAFLNINTLDELHQQET</sequence>
<dbReference type="CDD" id="cd02503">
    <property type="entry name" value="MobA"/>
    <property type="match status" value="1"/>
</dbReference>
<dbReference type="SUPFAM" id="SSF53448">
    <property type="entry name" value="Nucleotide-diphospho-sugar transferases"/>
    <property type="match status" value="1"/>
</dbReference>
<dbReference type="GO" id="GO:0005525">
    <property type="term" value="F:GTP binding"/>
    <property type="evidence" value="ECO:0007669"/>
    <property type="project" value="UniProtKB-UniRule"/>
</dbReference>
<dbReference type="PANTHER" id="PTHR19136:SF81">
    <property type="entry name" value="MOLYBDENUM COFACTOR GUANYLYLTRANSFERASE"/>
    <property type="match status" value="1"/>
</dbReference>
<keyword evidence="4 8" id="KW-0547">Nucleotide-binding</keyword>
<comment type="function">
    <text evidence="8">Transfers a GMP moiety from GTP to Mo-molybdopterin (Mo-MPT) cofactor (Moco or molybdenum cofactor) to form Mo-molybdopterin guanine dinucleotide (Mo-MGD) cofactor.</text>
</comment>
<dbReference type="Pfam" id="PF12804">
    <property type="entry name" value="NTP_transf_3"/>
    <property type="match status" value="1"/>
</dbReference>
<dbReference type="RefSeq" id="WP_188395037.1">
    <property type="nucleotide sequence ID" value="NZ_BMCG01000002.1"/>
</dbReference>
<accession>A0A8J2XWX8</accession>
<evidence type="ECO:0000256" key="2">
    <source>
        <dbReference type="ARBA" id="ARBA00022679"/>
    </source>
</evidence>
<dbReference type="InterPro" id="IPR025877">
    <property type="entry name" value="MobA-like_NTP_Trfase"/>
</dbReference>
<protein>
    <recommendedName>
        <fullName evidence="8">Molybdenum cofactor guanylyltransferase</fullName>
        <shortName evidence="8">MoCo guanylyltransferase</shortName>
        <ecNumber evidence="8">2.7.7.77</ecNumber>
    </recommendedName>
    <alternativeName>
        <fullName evidence="8">GTP:molybdopterin guanylyltransferase</fullName>
    </alternativeName>
    <alternativeName>
        <fullName evidence="8">Mo-MPT guanylyltransferase</fullName>
    </alternativeName>
    <alternativeName>
        <fullName evidence="8">Molybdopterin guanylyltransferase</fullName>
    </alternativeName>
    <alternativeName>
        <fullName evidence="8">Molybdopterin-guanine dinucleotide synthase</fullName>
        <shortName evidence="8">MGD synthase</shortName>
    </alternativeName>
</protein>